<keyword evidence="4" id="KW-1185">Reference proteome</keyword>
<dbReference type="Gene3D" id="1.20.5.160">
    <property type="entry name" value="Bacterial aa3 type cytochrome c oxidase subunit IV"/>
    <property type="match status" value="1"/>
</dbReference>
<name>A0A3P5X8A6_9RHOB</name>
<dbReference type="AlphaFoldDB" id="A0A3P5X8A6"/>
<evidence type="ECO:0000259" key="2">
    <source>
        <dbReference type="Pfam" id="PF07835"/>
    </source>
</evidence>
<dbReference type="EMBL" id="UXAW01000048">
    <property type="protein sequence ID" value="VDC23614.1"/>
    <property type="molecule type" value="Genomic_DNA"/>
</dbReference>
<reference evidence="3 4" key="1">
    <citation type="submission" date="2018-11" db="EMBL/GenBank/DDBJ databases">
        <authorList>
            <person name="Criscuolo A."/>
        </authorList>
    </citation>
    <scope>NUCLEOTIDE SEQUENCE [LARGE SCALE GENOMIC DNA]</scope>
    <source>
        <strain evidence="3">ACIP111625</strain>
    </source>
</reference>
<organism evidence="3 4">
    <name type="scientific">Pseudogemmobacter humi</name>
    <dbReference type="NCBI Taxonomy" id="2483812"/>
    <lineage>
        <taxon>Bacteria</taxon>
        <taxon>Pseudomonadati</taxon>
        <taxon>Pseudomonadota</taxon>
        <taxon>Alphaproteobacteria</taxon>
        <taxon>Rhodobacterales</taxon>
        <taxon>Paracoccaceae</taxon>
        <taxon>Pseudogemmobacter</taxon>
    </lineage>
</organism>
<protein>
    <submittedName>
        <fullName evidence="3">Cytochrome c oxidase subunit 4</fullName>
        <ecNumber evidence="3">1.9.3.1</ecNumber>
    </submittedName>
</protein>
<dbReference type="Pfam" id="PF07835">
    <property type="entry name" value="COX4_pro_2"/>
    <property type="match status" value="1"/>
</dbReference>
<dbReference type="RefSeq" id="WP_124085534.1">
    <property type="nucleotide sequence ID" value="NZ_UXAW01000048.1"/>
</dbReference>
<keyword evidence="1" id="KW-0472">Membrane</keyword>
<accession>A0A3P5X8A6</accession>
<keyword evidence="1" id="KW-0812">Transmembrane</keyword>
<evidence type="ECO:0000313" key="3">
    <source>
        <dbReference type="EMBL" id="VDC23614.1"/>
    </source>
</evidence>
<dbReference type="InterPro" id="IPR036596">
    <property type="entry name" value="Cyt-C_aa3_sf"/>
</dbReference>
<dbReference type="EC" id="1.9.3.1" evidence="3"/>
<keyword evidence="1" id="KW-1133">Transmembrane helix</keyword>
<proteinExistence type="predicted"/>
<dbReference type="SUPFAM" id="SSF81469">
    <property type="entry name" value="Bacterial aa3 type cytochrome c oxidase subunit IV"/>
    <property type="match status" value="1"/>
</dbReference>
<dbReference type="InterPro" id="IPR012422">
    <property type="entry name" value="Cyt_c_oxidase_su4_bac-aa3"/>
</dbReference>
<feature type="transmembrane region" description="Helical" evidence="1">
    <location>
        <begin position="26"/>
        <end position="46"/>
    </location>
</feature>
<evidence type="ECO:0000256" key="1">
    <source>
        <dbReference type="SAM" id="Phobius"/>
    </source>
</evidence>
<gene>
    <name evidence="3" type="primary">ctaH</name>
    <name evidence="3" type="ORF">XINFAN_01124</name>
</gene>
<feature type="domain" description="Cytochrome c oxidase subunit IV bacterial aa3 type" evidence="2">
    <location>
        <begin position="9"/>
        <end position="46"/>
    </location>
</feature>
<sequence length="49" mass="5595">MAQHDHSEHQHGSMNIRAHEKTFHGFLRLVNWSLVVIFVVLVFLALTGA</sequence>
<dbReference type="Proteomes" id="UP000277498">
    <property type="component" value="Unassembled WGS sequence"/>
</dbReference>
<keyword evidence="3" id="KW-0560">Oxidoreductase</keyword>
<evidence type="ECO:0000313" key="4">
    <source>
        <dbReference type="Proteomes" id="UP000277498"/>
    </source>
</evidence>
<dbReference type="GO" id="GO:0016491">
    <property type="term" value="F:oxidoreductase activity"/>
    <property type="evidence" value="ECO:0007669"/>
    <property type="project" value="UniProtKB-KW"/>
</dbReference>